<evidence type="ECO:0000256" key="4">
    <source>
        <dbReference type="ARBA" id="ARBA00022525"/>
    </source>
</evidence>
<gene>
    <name evidence="8" type="ORF">P4O66_012334</name>
</gene>
<evidence type="ECO:0000313" key="9">
    <source>
        <dbReference type="Proteomes" id="UP001239994"/>
    </source>
</evidence>
<accession>A0AAD9DRE0</accession>
<dbReference type="Gene3D" id="2.40.50.40">
    <property type="match status" value="1"/>
</dbReference>
<feature type="domain" description="Chemokine interleukin-8-like" evidence="7">
    <location>
        <begin position="29"/>
        <end position="90"/>
    </location>
</feature>
<dbReference type="Proteomes" id="UP001239994">
    <property type="component" value="Unassembled WGS sequence"/>
</dbReference>
<evidence type="ECO:0000256" key="2">
    <source>
        <dbReference type="ARBA" id="ARBA00010665"/>
    </source>
</evidence>
<evidence type="ECO:0000256" key="6">
    <source>
        <dbReference type="SAM" id="SignalP"/>
    </source>
</evidence>
<dbReference type="InterPro" id="IPR036048">
    <property type="entry name" value="Interleukin_8-like_sf"/>
</dbReference>
<dbReference type="PRINTS" id="PR00436">
    <property type="entry name" value="INTERLEUKIN8"/>
</dbReference>
<comment type="caution">
    <text evidence="8">The sequence shown here is derived from an EMBL/GenBank/DDBJ whole genome shotgun (WGS) entry which is preliminary data.</text>
</comment>
<protein>
    <recommendedName>
        <fullName evidence="7">Chemokine interleukin-8-like domain-containing protein</fullName>
    </recommendedName>
</protein>
<dbReference type="EMBL" id="JAROKS010000019">
    <property type="protein sequence ID" value="KAK1792375.1"/>
    <property type="molecule type" value="Genomic_DNA"/>
</dbReference>
<sequence>MNATTVTLLFLIIFGVTATLCAGSVGGPAERCLCAGTLVPTVKQRNIGKMETFLPSPSCSKTELVITLKRGKRVCLDPDGKQGQTILQRRIEPNKITVMGSPSFCAFSEKKPKPGPKKRRGKKQKKHP</sequence>
<feature type="compositionally biased region" description="Basic residues" evidence="5">
    <location>
        <begin position="113"/>
        <end position="128"/>
    </location>
</feature>
<evidence type="ECO:0000313" key="8">
    <source>
        <dbReference type="EMBL" id="KAK1792375.1"/>
    </source>
</evidence>
<dbReference type="GO" id="GO:0006952">
    <property type="term" value="P:defense response"/>
    <property type="evidence" value="ECO:0007669"/>
    <property type="project" value="InterPro"/>
</dbReference>
<dbReference type="GO" id="GO:0005615">
    <property type="term" value="C:extracellular space"/>
    <property type="evidence" value="ECO:0007669"/>
    <property type="project" value="UniProtKB-KW"/>
</dbReference>
<dbReference type="InterPro" id="IPR033899">
    <property type="entry name" value="CXC_Chemokine_domain"/>
</dbReference>
<feature type="chain" id="PRO_5042074951" description="Chemokine interleukin-8-like domain-containing protein" evidence="6">
    <location>
        <begin position="19"/>
        <end position="128"/>
    </location>
</feature>
<dbReference type="InterPro" id="IPR039809">
    <property type="entry name" value="Chemokine_b/g/d"/>
</dbReference>
<evidence type="ECO:0000256" key="1">
    <source>
        <dbReference type="ARBA" id="ARBA00004613"/>
    </source>
</evidence>
<comment type="subcellular location">
    <subcellularLocation>
        <location evidence="1">Secreted</location>
    </subcellularLocation>
</comment>
<reference evidence="8" key="1">
    <citation type="submission" date="2023-03" db="EMBL/GenBank/DDBJ databases">
        <title>Electrophorus voltai genome.</title>
        <authorList>
            <person name="Bian C."/>
        </authorList>
    </citation>
    <scope>NUCLEOTIDE SEQUENCE</scope>
    <source>
        <strain evidence="8">CB-2022</strain>
        <tissue evidence="8">Muscle</tissue>
    </source>
</reference>
<keyword evidence="6" id="KW-0732">Signal</keyword>
<comment type="similarity">
    <text evidence="2">Belongs to the intercrine alpha (chemokine CxC) family.</text>
</comment>
<keyword evidence="9" id="KW-1185">Reference proteome</keyword>
<dbReference type="InterPro" id="IPR001089">
    <property type="entry name" value="Chemokine_CXC"/>
</dbReference>
<feature type="region of interest" description="Disordered" evidence="5">
    <location>
        <begin position="104"/>
        <end position="128"/>
    </location>
</feature>
<dbReference type="AlphaFoldDB" id="A0AAD9DRE0"/>
<keyword evidence="4" id="KW-0964">Secreted</keyword>
<dbReference type="Pfam" id="PF00048">
    <property type="entry name" value="IL8"/>
    <property type="match status" value="1"/>
</dbReference>
<name>A0AAD9DRE0_9TELE</name>
<dbReference type="CDD" id="cd00273">
    <property type="entry name" value="Chemokine_CXC"/>
    <property type="match status" value="1"/>
</dbReference>
<proteinExistence type="inferred from homology"/>
<dbReference type="SUPFAM" id="SSF54117">
    <property type="entry name" value="Interleukin 8-like chemokines"/>
    <property type="match status" value="1"/>
</dbReference>
<feature type="signal peptide" evidence="6">
    <location>
        <begin position="1"/>
        <end position="18"/>
    </location>
</feature>
<dbReference type="GO" id="GO:0006955">
    <property type="term" value="P:immune response"/>
    <property type="evidence" value="ECO:0007669"/>
    <property type="project" value="InterPro"/>
</dbReference>
<evidence type="ECO:0000256" key="5">
    <source>
        <dbReference type="SAM" id="MobiDB-lite"/>
    </source>
</evidence>
<dbReference type="InterPro" id="IPR001811">
    <property type="entry name" value="Chemokine_IL8-like_dom"/>
</dbReference>
<dbReference type="SMART" id="SM00199">
    <property type="entry name" value="SCY"/>
    <property type="match status" value="1"/>
</dbReference>
<dbReference type="PANTHER" id="PTHR12015">
    <property type="entry name" value="SMALL INDUCIBLE CYTOKINE A"/>
    <property type="match status" value="1"/>
</dbReference>
<evidence type="ECO:0000259" key="7">
    <source>
        <dbReference type="SMART" id="SM00199"/>
    </source>
</evidence>
<dbReference type="GO" id="GO:0008009">
    <property type="term" value="F:chemokine activity"/>
    <property type="evidence" value="ECO:0007669"/>
    <property type="project" value="InterPro"/>
</dbReference>
<keyword evidence="3" id="KW-0202">Cytokine</keyword>
<dbReference type="PRINTS" id="PR00437">
    <property type="entry name" value="SMALLCYTKCXC"/>
</dbReference>
<organism evidence="8 9">
    <name type="scientific">Electrophorus voltai</name>
    <dbReference type="NCBI Taxonomy" id="2609070"/>
    <lineage>
        <taxon>Eukaryota</taxon>
        <taxon>Metazoa</taxon>
        <taxon>Chordata</taxon>
        <taxon>Craniata</taxon>
        <taxon>Vertebrata</taxon>
        <taxon>Euteleostomi</taxon>
        <taxon>Actinopterygii</taxon>
        <taxon>Neopterygii</taxon>
        <taxon>Teleostei</taxon>
        <taxon>Ostariophysi</taxon>
        <taxon>Gymnotiformes</taxon>
        <taxon>Gymnotoidei</taxon>
        <taxon>Gymnotidae</taxon>
        <taxon>Electrophorus</taxon>
    </lineage>
</organism>
<evidence type="ECO:0000256" key="3">
    <source>
        <dbReference type="ARBA" id="ARBA00022514"/>
    </source>
</evidence>